<dbReference type="Pfam" id="PF09980">
    <property type="entry name" value="DUF2214"/>
    <property type="match status" value="1"/>
</dbReference>
<sequence length="151" mass="16711">MGALDLTLAVLHHLAFLLLTAALVVEWTLLREPPHALRLARLLRADAVYGAAALLILVVGGLRVHYALKGQDYYLHNPWFWAKLGVFAAIGLLSLLPTLRLLRWRRQARQQPGFVPPPVQVAALHRIVSAELALLALLFVLAATMARYGML</sequence>
<organism evidence="2 3">
    <name type="scientific">Xanthomonas bonasiae</name>
    <dbReference type="NCBI Taxonomy" id="2810351"/>
    <lineage>
        <taxon>Bacteria</taxon>
        <taxon>Pseudomonadati</taxon>
        <taxon>Pseudomonadota</taxon>
        <taxon>Gammaproteobacteria</taxon>
        <taxon>Lysobacterales</taxon>
        <taxon>Lysobacteraceae</taxon>
        <taxon>Xanthomonas</taxon>
    </lineage>
</organism>
<keyword evidence="1" id="KW-0812">Transmembrane</keyword>
<feature type="transmembrane region" description="Helical" evidence="1">
    <location>
        <begin position="47"/>
        <end position="68"/>
    </location>
</feature>
<gene>
    <name evidence="2" type="ORF">JR064_21640</name>
</gene>
<evidence type="ECO:0000313" key="2">
    <source>
        <dbReference type="EMBL" id="MBN6104771.1"/>
    </source>
</evidence>
<dbReference type="InterPro" id="IPR018706">
    <property type="entry name" value="DUF2214_membrane"/>
</dbReference>
<comment type="caution">
    <text evidence="2">The sequence shown here is derived from an EMBL/GenBank/DDBJ whole genome shotgun (WGS) entry which is preliminary data.</text>
</comment>
<keyword evidence="1" id="KW-1133">Transmembrane helix</keyword>
<evidence type="ECO:0000313" key="3">
    <source>
        <dbReference type="Proteomes" id="UP000695802"/>
    </source>
</evidence>
<keyword evidence="1" id="KW-0472">Membrane</keyword>
<dbReference type="RefSeq" id="WP_206231094.1">
    <property type="nucleotide sequence ID" value="NZ_JAFIWB010000039.1"/>
</dbReference>
<reference evidence="2 3" key="1">
    <citation type="submission" date="2021-02" db="EMBL/GenBank/DDBJ databases">
        <title>Taxonomically Unique Crown Gall-Associated Xanthomonas Stains Have Deficiency in Virulence Repertories.</title>
        <authorList>
            <person name="Mafakheri H."/>
            <person name="Taghavi S.M."/>
            <person name="Dimkic I."/>
            <person name="Nemanja K."/>
            <person name="Osdaghi E."/>
        </authorList>
    </citation>
    <scope>NUCLEOTIDE SEQUENCE [LARGE SCALE GENOMIC DNA]</scope>
    <source>
        <strain evidence="2 3">FX4</strain>
    </source>
</reference>
<feature type="transmembrane region" description="Helical" evidence="1">
    <location>
        <begin position="6"/>
        <end position="27"/>
    </location>
</feature>
<feature type="transmembrane region" description="Helical" evidence="1">
    <location>
        <begin position="80"/>
        <end position="102"/>
    </location>
</feature>
<dbReference type="Proteomes" id="UP000695802">
    <property type="component" value="Unassembled WGS sequence"/>
</dbReference>
<dbReference type="EMBL" id="JAFIWB010000039">
    <property type="protein sequence ID" value="MBN6104771.1"/>
    <property type="molecule type" value="Genomic_DNA"/>
</dbReference>
<accession>A0ABS3B976</accession>
<proteinExistence type="predicted"/>
<feature type="transmembrane region" description="Helical" evidence="1">
    <location>
        <begin position="123"/>
        <end position="146"/>
    </location>
</feature>
<protein>
    <submittedName>
        <fullName evidence="2">DUF2214 family protein</fullName>
    </submittedName>
</protein>
<name>A0ABS3B976_9XANT</name>
<keyword evidence="3" id="KW-1185">Reference proteome</keyword>
<evidence type="ECO:0000256" key="1">
    <source>
        <dbReference type="SAM" id="Phobius"/>
    </source>
</evidence>